<dbReference type="RefSeq" id="XP_002836123.1">
    <property type="nucleotide sequence ID" value="XM_002836077.1"/>
</dbReference>
<dbReference type="Proteomes" id="UP000006911">
    <property type="component" value="Unassembled WGS sequence"/>
</dbReference>
<evidence type="ECO:0000313" key="2">
    <source>
        <dbReference type="Proteomes" id="UP000006911"/>
    </source>
</evidence>
<dbReference type="InParanoid" id="D5G721"/>
<dbReference type="HOGENOM" id="CLU_2943497_0_0_1"/>
<dbReference type="GeneID" id="9182505"/>
<dbReference type="EMBL" id="FN430020">
    <property type="protein sequence ID" value="CAZ80314.1"/>
    <property type="molecule type" value="Genomic_DNA"/>
</dbReference>
<gene>
    <name evidence="1" type="ORF">GSTUM_00004564001</name>
</gene>
<evidence type="ECO:0000313" key="1">
    <source>
        <dbReference type="EMBL" id="CAZ80314.1"/>
    </source>
</evidence>
<accession>D5G721</accession>
<sequence>MTGIPIKMYHESLFALRLLSFLFRIESTVSARMRRYMMIGSGVETDSGVAGSTKNKLRGL</sequence>
<protein>
    <submittedName>
        <fullName evidence="1">(Perigord truffle) hypothetical protein</fullName>
    </submittedName>
</protein>
<reference evidence="1 2" key="1">
    <citation type="journal article" date="2010" name="Nature">
        <title>Perigord black truffle genome uncovers evolutionary origins and mechanisms of symbiosis.</title>
        <authorList>
            <person name="Martin F."/>
            <person name="Kohler A."/>
            <person name="Murat C."/>
            <person name="Balestrini R."/>
            <person name="Coutinho P.M."/>
            <person name="Jaillon O."/>
            <person name="Montanini B."/>
            <person name="Morin E."/>
            <person name="Noel B."/>
            <person name="Percudani R."/>
            <person name="Porcel B."/>
            <person name="Rubini A."/>
            <person name="Amicucci A."/>
            <person name="Amselem J."/>
            <person name="Anthouard V."/>
            <person name="Arcioni S."/>
            <person name="Artiguenave F."/>
            <person name="Aury J.M."/>
            <person name="Ballario P."/>
            <person name="Bolchi A."/>
            <person name="Brenna A."/>
            <person name="Brun A."/>
            <person name="Buee M."/>
            <person name="Cantarel B."/>
            <person name="Chevalier G."/>
            <person name="Couloux A."/>
            <person name="Da Silva C."/>
            <person name="Denoeud F."/>
            <person name="Duplessis S."/>
            <person name="Ghignone S."/>
            <person name="Hilselberger B."/>
            <person name="Iotti M."/>
            <person name="Marcais B."/>
            <person name="Mello A."/>
            <person name="Miranda M."/>
            <person name="Pacioni G."/>
            <person name="Quesneville H."/>
            <person name="Riccioni C."/>
            <person name="Ruotolo R."/>
            <person name="Splivallo R."/>
            <person name="Stocchi V."/>
            <person name="Tisserant E."/>
            <person name="Viscomi A.R."/>
            <person name="Zambonelli A."/>
            <person name="Zampieri E."/>
            <person name="Henrissat B."/>
            <person name="Lebrun M.H."/>
            <person name="Paolocci F."/>
            <person name="Bonfante P."/>
            <person name="Ottonello S."/>
            <person name="Wincker P."/>
        </authorList>
    </citation>
    <scope>NUCLEOTIDE SEQUENCE [LARGE SCALE GENOMIC DNA]</scope>
    <source>
        <strain evidence="1 2">Mel28</strain>
    </source>
</reference>
<organism evidence="1 2">
    <name type="scientific">Tuber melanosporum (strain Mel28)</name>
    <name type="common">Perigord black truffle</name>
    <dbReference type="NCBI Taxonomy" id="656061"/>
    <lineage>
        <taxon>Eukaryota</taxon>
        <taxon>Fungi</taxon>
        <taxon>Dikarya</taxon>
        <taxon>Ascomycota</taxon>
        <taxon>Pezizomycotina</taxon>
        <taxon>Pezizomycetes</taxon>
        <taxon>Pezizales</taxon>
        <taxon>Tuberaceae</taxon>
        <taxon>Tuber</taxon>
    </lineage>
</organism>
<name>D5G721_TUBMM</name>
<keyword evidence="2" id="KW-1185">Reference proteome</keyword>
<dbReference type="KEGG" id="tml:GSTUM_00004564001"/>
<proteinExistence type="predicted"/>
<dbReference type="AlphaFoldDB" id="D5G721"/>